<keyword evidence="2" id="KW-1185">Reference proteome</keyword>
<sequence length="190" mass="20419">MSTEATSSEEPYAVVLLVEQPLTDVDAVQVRSLHQELDDDPTIEVVYHVLLPMADAAAAVEASLGIIGGADLITPPITPTPEEIDHLRGEYREQAQRDLTASTDALAAAGAHLGDAEIVTQPPVDALIEKVRAVDGREAIILTRPHVVAEFFHVDWTSRARRKLGVPVLHLLEHETFAEQAGEGEGISGV</sequence>
<name>A0A4V6T5W2_9ACTN</name>
<dbReference type="Gene3D" id="3.40.50.620">
    <property type="entry name" value="HUPs"/>
    <property type="match status" value="1"/>
</dbReference>
<dbReference type="InterPro" id="IPR014729">
    <property type="entry name" value="Rossmann-like_a/b/a_fold"/>
</dbReference>
<evidence type="ECO:0000313" key="1">
    <source>
        <dbReference type="EMBL" id="THV12106.1"/>
    </source>
</evidence>
<protein>
    <recommendedName>
        <fullName evidence="3">Universal stress protein</fullName>
    </recommendedName>
</protein>
<comment type="caution">
    <text evidence="1">The sequence shown here is derived from an EMBL/GenBank/DDBJ whole genome shotgun (WGS) entry which is preliminary data.</text>
</comment>
<dbReference type="Proteomes" id="UP000307087">
    <property type="component" value="Unassembled WGS sequence"/>
</dbReference>
<gene>
    <name evidence="1" type="ORF">E9934_12190</name>
</gene>
<evidence type="ECO:0000313" key="2">
    <source>
        <dbReference type="Proteomes" id="UP000307087"/>
    </source>
</evidence>
<accession>A0A4V6T5W2</accession>
<dbReference type="AlphaFoldDB" id="A0A4V6T5W2"/>
<proteinExistence type="predicted"/>
<dbReference type="OrthoDB" id="3825223at2"/>
<evidence type="ECO:0008006" key="3">
    <source>
        <dbReference type="Google" id="ProtNLM"/>
    </source>
</evidence>
<dbReference type="SUPFAM" id="SSF52402">
    <property type="entry name" value="Adenine nucleotide alpha hydrolases-like"/>
    <property type="match status" value="1"/>
</dbReference>
<dbReference type="EMBL" id="STGW01000007">
    <property type="protein sequence ID" value="THV12106.1"/>
    <property type="molecule type" value="Genomic_DNA"/>
</dbReference>
<dbReference type="RefSeq" id="WP_136563157.1">
    <property type="nucleotide sequence ID" value="NZ_BAABLS010000004.1"/>
</dbReference>
<reference evidence="1 2" key="1">
    <citation type="journal article" date="2009" name="Int. J. Syst. Evol. Microbiol.">
        <title>Nocardioides caeni sp. nov., isolated from wastewater.</title>
        <authorList>
            <person name="Yoon J.H."/>
            <person name="Kang S.J."/>
            <person name="Park S."/>
            <person name="Kim W."/>
            <person name="Oh T.K."/>
        </authorList>
    </citation>
    <scope>NUCLEOTIDE SEQUENCE [LARGE SCALE GENOMIC DNA]</scope>
    <source>
        <strain evidence="1 2">DSM 23134</strain>
    </source>
</reference>
<organism evidence="1 2">
    <name type="scientific">Nocardioides caeni</name>
    <dbReference type="NCBI Taxonomy" id="574700"/>
    <lineage>
        <taxon>Bacteria</taxon>
        <taxon>Bacillati</taxon>
        <taxon>Actinomycetota</taxon>
        <taxon>Actinomycetes</taxon>
        <taxon>Propionibacteriales</taxon>
        <taxon>Nocardioidaceae</taxon>
        <taxon>Nocardioides</taxon>
    </lineage>
</organism>